<proteinExistence type="predicted"/>
<dbReference type="GO" id="GO:0008094">
    <property type="term" value="F:ATP-dependent activity, acting on DNA"/>
    <property type="evidence" value="ECO:0007669"/>
    <property type="project" value="TreeGrafter"/>
</dbReference>
<dbReference type="Gene3D" id="3.40.50.300">
    <property type="entry name" value="P-loop containing nucleotide triphosphate hydrolases"/>
    <property type="match status" value="1"/>
</dbReference>
<dbReference type="AlphaFoldDB" id="A0A8J2T0T1"/>
<gene>
    <name evidence="9" type="ORF">PECAL_5P18370</name>
</gene>
<protein>
    <recommendedName>
        <fullName evidence="8">Helicase ATP-binding domain-containing protein</fullName>
    </recommendedName>
</protein>
<dbReference type="PROSITE" id="PS00518">
    <property type="entry name" value="ZF_RING_1"/>
    <property type="match status" value="1"/>
</dbReference>
<dbReference type="InterPro" id="IPR001650">
    <property type="entry name" value="Helicase_C-like"/>
</dbReference>
<evidence type="ECO:0000256" key="6">
    <source>
        <dbReference type="ARBA" id="ARBA00022840"/>
    </source>
</evidence>
<dbReference type="Gene3D" id="3.40.50.10810">
    <property type="entry name" value="Tandem AAA-ATPase domain"/>
    <property type="match status" value="1"/>
</dbReference>
<organism evidence="9 10">
    <name type="scientific">Pelagomonas calceolata</name>
    <dbReference type="NCBI Taxonomy" id="35677"/>
    <lineage>
        <taxon>Eukaryota</taxon>
        <taxon>Sar</taxon>
        <taxon>Stramenopiles</taxon>
        <taxon>Ochrophyta</taxon>
        <taxon>Pelagophyceae</taxon>
        <taxon>Pelagomonadales</taxon>
        <taxon>Pelagomonadaceae</taxon>
        <taxon>Pelagomonas</taxon>
    </lineage>
</organism>
<dbReference type="GO" id="GO:0005524">
    <property type="term" value="F:ATP binding"/>
    <property type="evidence" value="ECO:0007669"/>
    <property type="project" value="UniProtKB-KW"/>
</dbReference>
<dbReference type="SMART" id="SM00487">
    <property type="entry name" value="DEXDc"/>
    <property type="match status" value="1"/>
</dbReference>
<feature type="region of interest" description="Disordered" evidence="7">
    <location>
        <begin position="1"/>
        <end position="45"/>
    </location>
</feature>
<evidence type="ECO:0000256" key="2">
    <source>
        <dbReference type="ARBA" id="ARBA00022741"/>
    </source>
</evidence>
<sequence length="1103" mass="118947">MRGKKMQEATTLKRVKPEPSDGTPANKRLKPDELERVVTPEGDSQQVEIDHVVDPETRAREAIRAAEAAGDIIDVDALDDAAAAPLVHEPATAPKEIVVKAEKLQQAKDATAARHAAEVSYQTRVWAHDKAEAAPLGQGRTAKINCACVIADADAQHLEVGRAASGAGLAALRKAAPALDSILRAGGGQLIAATATPQAMAATEKGETIVSCSAEATVNAAMVEHRGGHYADGHAGIEDAVGSVLRATDTTVALSLKTSGLDLPPRAQRAKWSSLRTCDGLADALETEGGPKNGDGLLEGVELGDYQRETIAWLVARETSSRSMEDLFSSSFSKDLAVVTLPAPRFRHDWPKGGGTEAERAQQRAKADVRCYFRSPVARKHRGGFLAEDMGLGKTLEVICLTLAHPAPVAWVAASRRRIKATLVIAPPSLLSQWARECRHRAPQLKVLEYGLQATDGVLRQRGAREADLILCAYAAAGALGDDVEFWRVCLDEPHAHLTARPTANAINFSPAVSVTAAVDAPHRWCVTGTPVTNSLFDLLGPLVFLRLAPELLSLNYFRCILANNWLSPFNSTAEVMCSLLKPLVVRHSKNAERDGAALVALPPLEARDDRAVHVKSDLFDKLAAKKQPECRLHAAAQALKPLDWLCAGVDPAERHKHDSIAGASNLDKLPVNVPRRPDAEATADTVATQDLHAFRRDLDENLRSRGTERRCVCCLRTNVGSLAPRAPATCGHLFCGDCVESLFERCKSTSETVEGVQYAVPDDQLKADDVVRDRPYLMVTGGFPSGLHNYADQRRATEALERLFAPYCDSRPEVRLSVEYGKDPRAKVILASREQEDRAAQALHGKDATEVFPGADFSHYEDEVPPISVARPHRTLASVVCPACKGRFCAEDLLDLEDDVLDVPQGGRWSVAVRNFALTRARQRAARRAAEKAAVNEAYLAPAKAKAEEVVRLVTQDDRKAIVFCDQAESVPLVVAALETAGVAAASFTGAASRAKRDKAIAGDWTVLVTTVAAGGVGLNLTQASRAVFFEPLLDLAAFRQAIGRVHRIGQKRSVAVHVLAVAGTHEHIALDLVTKRMNATDDEADQRALKQQRLCKTFKLL</sequence>
<dbReference type="SMART" id="SM00490">
    <property type="entry name" value="HELICc"/>
    <property type="match status" value="1"/>
</dbReference>
<dbReference type="InterPro" id="IPR014001">
    <property type="entry name" value="Helicase_ATP-bd"/>
</dbReference>
<dbReference type="GO" id="GO:0016787">
    <property type="term" value="F:hydrolase activity"/>
    <property type="evidence" value="ECO:0007669"/>
    <property type="project" value="UniProtKB-KW"/>
</dbReference>
<comment type="caution">
    <text evidence="9">The sequence shown here is derived from an EMBL/GenBank/DDBJ whole genome shotgun (WGS) entry which is preliminary data.</text>
</comment>
<evidence type="ECO:0000256" key="4">
    <source>
        <dbReference type="ARBA" id="ARBA00022801"/>
    </source>
</evidence>
<dbReference type="OrthoDB" id="448448at2759"/>
<keyword evidence="2" id="KW-0547">Nucleotide-binding</keyword>
<dbReference type="PANTHER" id="PTHR45626">
    <property type="entry name" value="TRANSCRIPTION TERMINATION FACTOR 2-RELATED"/>
    <property type="match status" value="1"/>
</dbReference>
<dbReference type="EMBL" id="CAKKNE010000005">
    <property type="protein sequence ID" value="CAH0377280.1"/>
    <property type="molecule type" value="Genomic_DNA"/>
</dbReference>
<dbReference type="CDD" id="cd18793">
    <property type="entry name" value="SF2_C_SNF"/>
    <property type="match status" value="1"/>
</dbReference>
<evidence type="ECO:0000256" key="5">
    <source>
        <dbReference type="ARBA" id="ARBA00022833"/>
    </source>
</evidence>
<dbReference type="PROSITE" id="PS51192">
    <property type="entry name" value="HELICASE_ATP_BIND_1"/>
    <property type="match status" value="1"/>
</dbReference>
<dbReference type="InterPro" id="IPR049730">
    <property type="entry name" value="SNF2/RAD54-like_C"/>
</dbReference>
<dbReference type="Proteomes" id="UP000789595">
    <property type="component" value="Unassembled WGS sequence"/>
</dbReference>
<evidence type="ECO:0000256" key="3">
    <source>
        <dbReference type="ARBA" id="ARBA00022771"/>
    </source>
</evidence>
<dbReference type="InterPro" id="IPR000330">
    <property type="entry name" value="SNF2_N"/>
</dbReference>
<dbReference type="InterPro" id="IPR050628">
    <property type="entry name" value="SNF2_RAD54_helicase_TF"/>
</dbReference>
<accession>A0A8J2T0T1</accession>
<dbReference type="InterPro" id="IPR027417">
    <property type="entry name" value="P-loop_NTPase"/>
</dbReference>
<evidence type="ECO:0000256" key="1">
    <source>
        <dbReference type="ARBA" id="ARBA00022723"/>
    </source>
</evidence>
<dbReference type="Pfam" id="PF00271">
    <property type="entry name" value="Helicase_C"/>
    <property type="match status" value="1"/>
</dbReference>
<evidence type="ECO:0000259" key="8">
    <source>
        <dbReference type="PROSITE" id="PS51192"/>
    </source>
</evidence>
<dbReference type="GO" id="GO:0005634">
    <property type="term" value="C:nucleus"/>
    <property type="evidence" value="ECO:0007669"/>
    <property type="project" value="TreeGrafter"/>
</dbReference>
<dbReference type="Pfam" id="PF00176">
    <property type="entry name" value="SNF2-rel_dom"/>
    <property type="match status" value="1"/>
</dbReference>
<feature type="compositionally biased region" description="Basic and acidic residues" evidence="7">
    <location>
        <begin position="29"/>
        <end position="38"/>
    </location>
</feature>
<keyword evidence="4" id="KW-0378">Hydrolase</keyword>
<evidence type="ECO:0000313" key="10">
    <source>
        <dbReference type="Proteomes" id="UP000789595"/>
    </source>
</evidence>
<dbReference type="GO" id="GO:0008270">
    <property type="term" value="F:zinc ion binding"/>
    <property type="evidence" value="ECO:0007669"/>
    <property type="project" value="UniProtKB-KW"/>
</dbReference>
<evidence type="ECO:0000256" key="7">
    <source>
        <dbReference type="SAM" id="MobiDB-lite"/>
    </source>
</evidence>
<feature type="domain" description="Helicase ATP-binding" evidence="8">
    <location>
        <begin position="375"/>
        <end position="549"/>
    </location>
</feature>
<keyword evidence="3" id="KW-0863">Zinc-finger</keyword>
<dbReference type="InterPro" id="IPR038718">
    <property type="entry name" value="SNF2-like_sf"/>
</dbReference>
<reference evidence="9" key="1">
    <citation type="submission" date="2021-11" db="EMBL/GenBank/DDBJ databases">
        <authorList>
            <consortium name="Genoscope - CEA"/>
            <person name="William W."/>
        </authorList>
    </citation>
    <scope>NUCLEOTIDE SEQUENCE</scope>
</reference>
<keyword evidence="5" id="KW-0862">Zinc</keyword>
<keyword evidence="6" id="KW-0067">ATP-binding</keyword>
<name>A0A8J2T0T1_9STRA</name>
<keyword evidence="10" id="KW-1185">Reference proteome</keyword>
<dbReference type="GO" id="GO:0006281">
    <property type="term" value="P:DNA repair"/>
    <property type="evidence" value="ECO:0007669"/>
    <property type="project" value="TreeGrafter"/>
</dbReference>
<evidence type="ECO:0000313" key="9">
    <source>
        <dbReference type="EMBL" id="CAH0377280.1"/>
    </source>
</evidence>
<dbReference type="SUPFAM" id="SSF57850">
    <property type="entry name" value="RING/U-box"/>
    <property type="match status" value="1"/>
</dbReference>
<dbReference type="SUPFAM" id="SSF52540">
    <property type="entry name" value="P-loop containing nucleoside triphosphate hydrolases"/>
    <property type="match status" value="2"/>
</dbReference>
<keyword evidence="1" id="KW-0479">Metal-binding</keyword>
<dbReference type="InterPro" id="IPR017907">
    <property type="entry name" value="Znf_RING_CS"/>
</dbReference>